<evidence type="ECO:0000313" key="3">
    <source>
        <dbReference type="Proteomes" id="UP000251561"/>
    </source>
</evidence>
<dbReference type="EMBL" id="CP030261">
    <property type="protein sequence ID" value="AXB58648.1"/>
    <property type="molecule type" value="Genomic_DNA"/>
</dbReference>
<keyword evidence="3" id="KW-1185">Reference proteome</keyword>
<dbReference type="AlphaFoldDB" id="A0A344LXK6"/>
<dbReference type="RefSeq" id="WP_113679556.1">
    <property type="nucleotide sequence ID" value="NZ_CP030261.1"/>
</dbReference>
<feature type="domain" description="ABC-three component systems C-terminal" evidence="1">
    <location>
        <begin position="221"/>
        <end position="347"/>
    </location>
</feature>
<dbReference type="Pfam" id="PF20282">
    <property type="entry name" value="CTD6"/>
    <property type="match status" value="1"/>
</dbReference>
<dbReference type="OrthoDB" id="3242664at2"/>
<proteinExistence type="predicted"/>
<evidence type="ECO:0000259" key="1">
    <source>
        <dbReference type="Pfam" id="PF20282"/>
    </source>
</evidence>
<reference evidence="2 3" key="1">
    <citation type="submission" date="2018-06" db="EMBL/GenBank/DDBJ databases">
        <title>Genome sequencing of Flavobacterium.</title>
        <authorList>
            <person name="Baek M.-G."/>
            <person name="Yi H."/>
        </authorList>
    </citation>
    <scope>NUCLEOTIDE SEQUENCE [LARGE SCALE GENOMIC DNA]</scope>
    <source>
        <strain evidence="2 3">HYN0086</strain>
    </source>
</reference>
<sequence>MIKYTSSSRIIYGQHIIPIKRIESFYPDEWEEFIEEWLDLKKSVYHSIEKFGGAGDMGRDVVAYIDNPVGNLDYRWDCYQCKHYKAPITPSNVYCEFAKIIYYSFIKEYPVPQKYYFVAPQDCGTKLSKLLINPEKLKSEIKENWEKHCANQITNKTILLEEKLLEYFEKFDFSIFGKVQRKDVLKEHVNHSNHLARFGGSLPDRPKVTEKDIPINVQSHELVYVNNLLNAYNSTGKCKFIKTSDIDKSYLIHFKKAREGFHFAEQLRVLYRDSLPINTYEDFQEEIFSGIANTLLTNHVDSYEKVKMSEDKAQQIQITSNPLKDVSKPQDRIGICHQLSNMGKINWENE</sequence>
<evidence type="ECO:0000313" key="2">
    <source>
        <dbReference type="EMBL" id="AXB58648.1"/>
    </source>
</evidence>
<dbReference type="KEGG" id="ffl:HYN86_19490"/>
<organism evidence="2 3">
    <name type="scientific">Flavobacterium fluviale</name>
    <dbReference type="NCBI Taxonomy" id="2249356"/>
    <lineage>
        <taxon>Bacteria</taxon>
        <taxon>Pseudomonadati</taxon>
        <taxon>Bacteroidota</taxon>
        <taxon>Flavobacteriia</taxon>
        <taxon>Flavobacteriales</taxon>
        <taxon>Flavobacteriaceae</taxon>
        <taxon>Flavobacterium</taxon>
    </lineage>
</organism>
<protein>
    <recommendedName>
        <fullName evidence="1">ABC-three component systems C-terminal domain-containing protein</fullName>
    </recommendedName>
</protein>
<name>A0A344LXK6_9FLAO</name>
<gene>
    <name evidence="2" type="ORF">HYN86_19490</name>
</gene>
<dbReference type="InterPro" id="IPR046914">
    <property type="entry name" value="ABC-3C_CTD6"/>
</dbReference>
<dbReference type="Proteomes" id="UP000251561">
    <property type="component" value="Chromosome"/>
</dbReference>
<accession>A0A344LXK6</accession>